<name>A0ABS8P9P3_9PSEU</name>
<dbReference type="SUPFAM" id="SSF53474">
    <property type="entry name" value="alpha/beta-Hydrolases"/>
    <property type="match status" value="1"/>
</dbReference>
<dbReference type="RefSeq" id="WP_230735585.1">
    <property type="nucleotide sequence ID" value="NZ_JAJNDB010000003.1"/>
</dbReference>
<proteinExistence type="predicted"/>
<dbReference type="PANTHER" id="PTHR37946:SF1">
    <property type="entry name" value="SLL1969 PROTEIN"/>
    <property type="match status" value="1"/>
</dbReference>
<dbReference type="Pfam" id="PF24096">
    <property type="entry name" value="DUF7379"/>
    <property type="match status" value="1"/>
</dbReference>
<feature type="domain" description="DUF7379" evidence="2">
    <location>
        <begin position="184"/>
        <end position="314"/>
    </location>
</feature>
<dbReference type="InterPro" id="IPR029058">
    <property type="entry name" value="AB_hydrolase_fold"/>
</dbReference>
<feature type="compositionally biased region" description="Acidic residues" evidence="1">
    <location>
        <begin position="439"/>
        <end position="450"/>
    </location>
</feature>
<sequence length="450" mass="47526">MSADDAQDDERRPLPAPRNEVRGAAGVASETVDIVSRPVEGTHRAISDTVFATLRKVGLGPASRPVQVLHDGITGGVYTAVRGIGHAAGTGVGLAAEIYRTASGRTEWTPITSRPAGAVIAGAVNGLVGDHMVAVSNDLAVPMALHTSTIDAEGETRHAALPMETEAIRDTVADHPDRDLGHVVLFVHGLGETEHAWRLADEDSAGEGYAERIASSVGAVPLLLRYNSGMRIAHNGAALSVLLAELTERWPVPIRRLDLVGHSMGGLVLRHACHAAVVAGEPWVRAVRRMVYLGSPHRGAPLAHQVDRLAGRLAKYAQSRTWGEFLDRRSAGIRDLVAGVADTDVPLLAHSTHHGVAAAITASEHHPLATILGDLLVPVDSARGAITDVETLPSSHHFHLLNDPRVHEHLLRWLAADPEQDDGADLAIAPTVQPAVSPDGEDAPDDGAVR</sequence>
<dbReference type="GO" id="GO:0016787">
    <property type="term" value="F:hydrolase activity"/>
    <property type="evidence" value="ECO:0007669"/>
    <property type="project" value="UniProtKB-KW"/>
</dbReference>
<protein>
    <submittedName>
        <fullName evidence="3">Alpha/beta fold hydrolase</fullName>
    </submittedName>
</protein>
<comment type="caution">
    <text evidence="3">The sequence shown here is derived from an EMBL/GenBank/DDBJ whole genome shotgun (WGS) entry which is preliminary data.</text>
</comment>
<organism evidence="3 4">
    <name type="scientific">Actinomycetospora endophytica</name>
    <dbReference type="NCBI Taxonomy" id="2291215"/>
    <lineage>
        <taxon>Bacteria</taxon>
        <taxon>Bacillati</taxon>
        <taxon>Actinomycetota</taxon>
        <taxon>Actinomycetes</taxon>
        <taxon>Pseudonocardiales</taxon>
        <taxon>Pseudonocardiaceae</taxon>
        <taxon>Actinomycetospora</taxon>
    </lineage>
</organism>
<keyword evidence="3" id="KW-0378">Hydrolase</keyword>
<evidence type="ECO:0000259" key="2">
    <source>
        <dbReference type="Pfam" id="PF24096"/>
    </source>
</evidence>
<gene>
    <name evidence="3" type="ORF">LQ327_16480</name>
</gene>
<evidence type="ECO:0000313" key="3">
    <source>
        <dbReference type="EMBL" id="MCD2194969.1"/>
    </source>
</evidence>
<feature type="region of interest" description="Disordered" evidence="1">
    <location>
        <begin position="1"/>
        <end position="26"/>
    </location>
</feature>
<dbReference type="EMBL" id="JAJNDB010000003">
    <property type="protein sequence ID" value="MCD2194969.1"/>
    <property type="molecule type" value="Genomic_DNA"/>
</dbReference>
<dbReference type="InterPro" id="IPR055803">
    <property type="entry name" value="DUF7379"/>
</dbReference>
<dbReference type="PANTHER" id="PTHR37946">
    <property type="entry name" value="SLL1969 PROTEIN"/>
    <property type="match status" value="1"/>
</dbReference>
<dbReference type="Proteomes" id="UP001199469">
    <property type="component" value="Unassembled WGS sequence"/>
</dbReference>
<reference evidence="3 4" key="1">
    <citation type="submission" date="2021-11" db="EMBL/GenBank/DDBJ databases">
        <title>Draft genome sequence of Actinomycetospora sp. SF1 isolated from the rhizosphere soil.</title>
        <authorList>
            <person name="Duangmal K."/>
            <person name="Chantavorakit T."/>
        </authorList>
    </citation>
    <scope>NUCLEOTIDE SEQUENCE [LARGE SCALE GENOMIC DNA]</scope>
    <source>
        <strain evidence="3 4">TBRC 5722</strain>
    </source>
</reference>
<feature type="region of interest" description="Disordered" evidence="1">
    <location>
        <begin position="422"/>
        <end position="450"/>
    </location>
</feature>
<accession>A0ABS8P9P3</accession>
<evidence type="ECO:0000313" key="4">
    <source>
        <dbReference type="Proteomes" id="UP001199469"/>
    </source>
</evidence>
<keyword evidence="4" id="KW-1185">Reference proteome</keyword>
<dbReference type="Gene3D" id="3.40.50.1820">
    <property type="entry name" value="alpha/beta hydrolase"/>
    <property type="match status" value="1"/>
</dbReference>
<evidence type="ECO:0000256" key="1">
    <source>
        <dbReference type="SAM" id="MobiDB-lite"/>
    </source>
</evidence>